<name>A0A9D2BDV9_9FIRM</name>
<evidence type="ECO:0000313" key="1">
    <source>
        <dbReference type="EMBL" id="HIX71892.1"/>
    </source>
</evidence>
<sequence>WKMFPVDKVVKLSTGKIRENRDKSNLSTKLSTLSTVLSVDRDCGRIRQDKTCVLYNSEFSSNQPAKYFLRKYFDMEKLKIFSKKF</sequence>
<gene>
    <name evidence="1" type="ORF">H9849_02605</name>
</gene>
<dbReference type="AlphaFoldDB" id="A0A9D2BDV9"/>
<dbReference type="Proteomes" id="UP000886805">
    <property type="component" value="Unassembled WGS sequence"/>
</dbReference>
<feature type="non-terminal residue" evidence="1">
    <location>
        <position position="1"/>
    </location>
</feature>
<reference evidence="1" key="1">
    <citation type="journal article" date="2021" name="PeerJ">
        <title>Extensive microbial diversity within the chicken gut microbiome revealed by metagenomics and culture.</title>
        <authorList>
            <person name="Gilroy R."/>
            <person name="Ravi A."/>
            <person name="Getino M."/>
            <person name="Pursley I."/>
            <person name="Horton D.L."/>
            <person name="Alikhan N.F."/>
            <person name="Baker D."/>
            <person name="Gharbi K."/>
            <person name="Hall N."/>
            <person name="Watson M."/>
            <person name="Adriaenssens E.M."/>
            <person name="Foster-Nyarko E."/>
            <person name="Jarju S."/>
            <person name="Secka A."/>
            <person name="Antonio M."/>
            <person name="Oren A."/>
            <person name="Chaudhuri R.R."/>
            <person name="La Ragione R."/>
            <person name="Hildebrand F."/>
            <person name="Pallen M.J."/>
        </authorList>
    </citation>
    <scope>NUCLEOTIDE SEQUENCE</scope>
    <source>
        <strain evidence="1">ChiSxjej3B15-1167</strain>
    </source>
</reference>
<dbReference type="EMBL" id="DXEQ01000076">
    <property type="protein sequence ID" value="HIX71892.1"/>
    <property type="molecule type" value="Genomic_DNA"/>
</dbReference>
<evidence type="ECO:0000313" key="2">
    <source>
        <dbReference type="Proteomes" id="UP000886805"/>
    </source>
</evidence>
<proteinExistence type="predicted"/>
<protein>
    <submittedName>
        <fullName evidence="1">Uncharacterized protein</fullName>
    </submittedName>
</protein>
<comment type="caution">
    <text evidence="1">The sequence shown here is derived from an EMBL/GenBank/DDBJ whole genome shotgun (WGS) entry which is preliminary data.</text>
</comment>
<organism evidence="1 2">
    <name type="scientific">Candidatus Anaerobutyricum stercoripullorum</name>
    <dbReference type="NCBI Taxonomy" id="2838456"/>
    <lineage>
        <taxon>Bacteria</taxon>
        <taxon>Bacillati</taxon>
        <taxon>Bacillota</taxon>
        <taxon>Clostridia</taxon>
        <taxon>Lachnospirales</taxon>
        <taxon>Lachnospiraceae</taxon>
        <taxon>Anaerobutyricum</taxon>
    </lineage>
</organism>
<accession>A0A9D2BDV9</accession>
<reference evidence="1" key="2">
    <citation type="submission" date="2021-04" db="EMBL/GenBank/DDBJ databases">
        <authorList>
            <person name="Gilroy R."/>
        </authorList>
    </citation>
    <scope>NUCLEOTIDE SEQUENCE</scope>
    <source>
        <strain evidence="1">ChiSxjej3B15-1167</strain>
    </source>
</reference>